<dbReference type="NCBIfam" id="TIGR03915">
    <property type="entry name" value="SAM_7_link_chp"/>
    <property type="match status" value="1"/>
</dbReference>
<dbReference type="Proteomes" id="UP001437460">
    <property type="component" value="Unassembled WGS sequence"/>
</dbReference>
<dbReference type="RefSeq" id="WP_349228305.1">
    <property type="nucleotide sequence ID" value="NZ_JBBMFJ010000002.1"/>
</dbReference>
<dbReference type="Pfam" id="PF13566">
    <property type="entry name" value="DUF4130"/>
    <property type="match status" value="1"/>
</dbReference>
<evidence type="ECO:0000313" key="2">
    <source>
        <dbReference type="EMBL" id="MEQ2561869.1"/>
    </source>
</evidence>
<dbReference type="InterPro" id="IPR023875">
    <property type="entry name" value="DNA_repair_put"/>
</dbReference>
<accession>A0ABV1HIA5</accession>
<feature type="domain" description="DUF4130" evidence="1">
    <location>
        <begin position="85"/>
        <end position="249"/>
    </location>
</feature>
<keyword evidence="3" id="KW-1185">Reference proteome</keyword>
<protein>
    <submittedName>
        <fullName evidence="2">TIGR03915 family putative DNA repair protein</fullName>
    </submittedName>
</protein>
<sequence>MIIFLCEPSYEGILSGIYDAGISKIPKNELRLELKNESRNLELFAHYRDCESSENKAAKVRKTIREKLSAKVQQQVYLASLSQDPQRADKLYRYLKVLFTLGPEAVDRLQIPEINAIFELCRNVTNEQHQMIEFLRFSQTGSGSLLAKIAPKNDVLELISPHFADRLPEENWLIFDEGRRKTSVHRKGKSFFLTDVPEALAETWKKAVEEEGYETLWKTFFETVAIRERTNPACQQNHLPLRFRPYMTEFCDG</sequence>
<dbReference type="InterPro" id="IPR025404">
    <property type="entry name" value="DUF4130"/>
</dbReference>
<gene>
    <name evidence="2" type="ORF">WMO41_01510</name>
</gene>
<name>A0ABV1HIA5_9FIRM</name>
<evidence type="ECO:0000259" key="1">
    <source>
        <dbReference type="Pfam" id="PF13566"/>
    </source>
</evidence>
<comment type="caution">
    <text evidence="2">The sequence shown here is derived from an EMBL/GenBank/DDBJ whole genome shotgun (WGS) entry which is preliminary data.</text>
</comment>
<proteinExistence type="predicted"/>
<organism evidence="2 3">
    <name type="scientific">Ventrimonas faecis</name>
    <dbReference type="NCBI Taxonomy" id="3133170"/>
    <lineage>
        <taxon>Bacteria</taxon>
        <taxon>Bacillati</taxon>
        <taxon>Bacillota</taxon>
        <taxon>Clostridia</taxon>
        <taxon>Lachnospirales</taxon>
        <taxon>Lachnospiraceae</taxon>
        <taxon>Ventrimonas</taxon>
    </lineage>
</organism>
<dbReference type="EMBL" id="JBBMFJ010000002">
    <property type="protein sequence ID" value="MEQ2561869.1"/>
    <property type="molecule type" value="Genomic_DNA"/>
</dbReference>
<evidence type="ECO:0000313" key="3">
    <source>
        <dbReference type="Proteomes" id="UP001437460"/>
    </source>
</evidence>
<reference evidence="2 3" key="1">
    <citation type="submission" date="2024-03" db="EMBL/GenBank/DDBJ databases">
        <title>Human intestinal bacterial collection.</title>
        <authorList>
            <person name="Pauvert C."/>
            <person name="Hitch T.C.A."/>
            <person name="Clavel T."/>
        </authorList>
    </citation>
    <scope>NUCLEOTIDE SEQUENCE [LARGE SCALE GENOMIC DNA]</scope>
    <source>
        <strain evidence="2 3">CLA-AP-H27</strain>
    </source>
</reference>